<keyword evidence="3" id="KW-0408">Iron</keyword>
<feature type="transmembrane region" description="Helical" evidence="4">
    <location>
        <begin position="168"/>
        <end position="191"/>
    </location>
</feature>
<keyword evidence="4" id="KW-0472">Membrane</keyword>
<dbReference type="Proteomes" id="UP000324800">
    <property type="component" value="Unassembled WGS sequence"/>
</dbReference>
<evidence type="ECO:0008006" key="7">
    <source>
        <dbReference type="Google" id="ProtNLM"/>
    </source>
</evidence>
<reference evidence="5 6" key="1">
    <citation type="submission" date="2019-03" db="EMBL/GenBank/DDBJ databases">
        <title>Single cell metagenomics reveals metabolic interactions within the superorganism composed of flagellate Streblomastix strix and complex community of Bacteroidetes bacteria on its surface.</title>
        <authorList>
            <person name="Treitli S.C."/>
            <person name="Kolisko M."/>
            <person name="Husnik F."/>
            <person name="Keeling P."/>
            <person name="Hampl V."/>
        </authorList>
    </citation>
    <scope>NUCLEOTIDE SEQUENCE [LARGE SCALE GENOMIC DNA]</scope>
    <source>
        <strain evidence="5">ST1C</strain>
    </source>
</reference>
<organism evidence="5 6">
    <name type="scientific">Streblomastix strix</name>
    <dbReference type="NCBI Taxonomy" id="222440"/>
    <lineage>
        <taxon>Eukaryota</taxon>
        <taxon>Metamonada</taxon>
        <taxon>Preaxostyla</taxon>
        <taxon>Oxymonadida</taxon>
        <taxon>Streblomastigidae</taxon>
        <taxon>Streblomastix</taxon>
    </lineage>
</organism>
<evidence type="ECO:0000256" key="2">
    <source>
        <dbReference type="ARBA" id="ARBA00022723"/>
    </source>
</evidence>
<evidence type="ECO:0000256" key="1">
    <source>
        <dbReference type="ARBA" id="ARBA00010587"/>
    </source>
</evidence>
<evidence type="ECO:0000313" key="5">
    <source>
        <dbReference type="EMBL" id="KAA6403600.1"/>
    </source>
</evidence>
<comment type="caution">
    <text evidence="5">The sequence shown here is derived from an EMBL/GenBank/DDBJ whole genome shotgun (WGS) entry which is preliminary data.</text>
</comment>
<proteinExistence type="inferred from homology"/>
<comment type="similarity">
    <text evidence="1">Belongs to the hemerythrin family.</text>
</comment>
<dbReference type="InterPro" id="IPR035938">
    <property type="entry name" value="Hemerythrin-like_sf"/>
</dbReference>
<keyword evidence="4" id="KW-0812">Transmembrane</keyword>
<accession>A0A5J4X8S6</accession>
<evidence type="ECO:0000256" key="3">
    <source>
        <dbReference type="ARBA" id="ARBA00023004"/>
    </source>
</evidence>
<keyword evidence="2" id="KW-0479">Metal-binding</keyword>
<dbReference type="GO" id="GO:0046872">
    <property type="term" value="F:metal ion binding"/>
    <property type="evidence" value="ECO:0007669"/>
    <property type="project" value="UniProtKB-KW"/>
</dbReference>
<dbReference type="EMBL" id="SNRW01000082">
    <property type="protein sequence ID" value="KAA6403600.1"/>
    <property type="molecule type" value="Genomic_DNA"/>
</dbReference>
<dbReference type="SUPFAM" id="SSF47188">
    <property type="entry name" value="Hemerythrin-like"/>
    <property type="match status" value="1"/>
</dbReference>
<dbReference type="AlphaFoldDB" id="A0A5J4X8S6"/>
<dbReference type="Gene3D" id="1.20.120.50">
    <property type="entry name" value="Hemerythrin-like"/>
    <property type="match status" value="1"/>
</dbReference>
<evidence type="ECO:0000313" key="6">
    <source>
        <dbReference type="Proteomes" id="UP000324800"/>
    </source>
</evidence>
<protein>
    <recommendedName>
        <fullName evidence="7">Hemerythrin-like domain-containing protein</fullName>
    </recommendedName>
</protein>
<keyword evidence="4" id="KW-1133">Transmembrane helix</keyword>
<evidence type="ECO:0000256" key="4">
    <source>
        <dbReference type="SAM" id="Phobius"/>
    </source>
</evidence>
<sequence>MMGSNQFISRLNNLIQVCHLIQYETHLANYCLVTLFNDIKYNFSYPGINDGKPETIKPWHDLKQSFIQDADKITNVVQNVYDQTQVTDPWEVIRNRHEVMIQLFDVPKARMQSVIRRILQEENGEGDQYSTINANNDFADMKLGLNDKQDQQNCEKHDFTVQSSKQEYILSGVSLVAIITYIIIVVIYVSYNQQTSAVVILSGLRSPVLQQSSYFILRTICDFKCVKPIKNIVFPIWTDDTHTTTDRKLALQTAYQLSNHFLKLLMNVHYGTNKYSAITDHHLSSIKTQRMDYNLNADLLFKQSDCFLTTVPCDEASPDRIYSVELPIFGLQELIVRMRFYLELMVHMNPQQLDEKNRYVRYLVTAIRNDLREGFNQLTSDIEKQGEDSINDSQTVLIIIAVCFSITILGTMILVALPWGFSMQDRTNQSQRLIDLMPYLENEKEMALLPSMRTGHIKMDKQREIIMDQGEQIINAMKRHDQIGTVIQLFDVLIGSVQKTFNEEDKEMEEKEYDIEKANHHIEDHIILRQRLTLLLDELRSLSGKREAVQNTVRKTLTRLFDHHFLDQDVAFVKSVFKFDNQTENNYTQEDANNEKMEQQITNISDMHSDI</sequence>
<name>A0A5J4X8S6_9EUKA</name>
<gene>
    <name evidence="5" type="ORF">EZS28_000877</name>
</gene>
<feature type="transmembrane region" description="Helical" evidence="4">
    <location>
        <begin position="396"/>
        <end position="421"/>
    </location>
</feature>